<feature type="region of interest" description="Disordered" evidence="1">
    <location>
        <begin position="66"/>
        <end position="148"/>
    </location>
</feature>
<proteinExistence type="predicted"/>
<dbReference type="EMBL" id="NHOO01000004">
    <property type="protein sequence ID" value="OVE49526.1"/>
    <property type="molecule type" value="Genomic_DNA"/>
</dbReference>
<protein>
    <submittedName>
        <fullName evidence="3">Uncharacterized protein</fullName>
    </submittedName>
</protein>
<feature type="chain" id="PRO_5013165766" evidence="2">
    <location>
        <begin position="20"/>
        <end position="148"/>
    </location>
</feature>
<evidence type="ECO:0000256" key="1">
    <source>
        <dbReference type="SAM" id="MobiDB-lite"/>
    </source>
</evidence>
<keyword evidence="2" id="KW-0732">Signal</keyword>
<evidence type="ECO:0000256" key="2">
    <source>
        <dbReference type="SAM" id="SignalP"/>
    </source>
</evidence>
<gene>
    <name evidence="3" type="ORF">CBW21_06505</name>
</gene>
<feature type="compositionally biased region" description="Pro residues" evidence="1">
    <location>
        <begin position="138"/>
        <end position="148"/>
    </location>
</feature>
<evidence type="ECO:0000313" key="3">
    <source>
        <dbReference type="EMBL" id="OVE49526.1"/>
    </source>
</evidence>
<reference evidence="3 4" key="1">
    <citation type="submission" date="2017-05" db="EMBL/GenBank/DDBJ databases">
        <title>Chromobacterium violaceum GHPS1 isolated from Hydrocarbon polluted soil in French Guiana display an awesome secondary metabolite arsenal and a battery of drug and heavy-metal-resistance and detoxification of xenobiotics proteins.</title>
        <authorList>
            <person name="Belbahri L."/>
        </authorList>
    </citation>
    <scope>NUCLEOTIDE SEQUENCE [LARGE SCALE GENOMIC DNA]</scope>
    <source>
        <strain evidence="3 4">GHPS1</strain>
    </source>
</reference>
<feature type="signal peptide" evidence="2">
    <location>
        <begin position="1"/>
        <end position="19"/>
    </location>
</feature>
<dbReference type="Proteomes" id="UP000196342">
    <property type="component" value="Unassembled WGS sequence"/>
</dbReference>
<dbReference type="AlphaFoldDB" id="A0A202BDA5"/>
<feature type="compositionally biased region" description="Polar residues" evidence="1">
    <location>
        <begin position="84"/>
        <end position="105"/>
    </location>
</feature>
<dbReference type="RefSeq" id="WP_087697560.1">
    <property type="nucleotide sequence ID" value="NZ_JAFBBB010000008.1"/>
</dbReference>
<evidence type="ECO:0000313" key="4">
    <source>
        <dbReference type="Proteomes" id="UP000196342"/>
    </source>
</evidence>
<organism evidence="3 4">
    <name type="scientific">Chromobacterium violaceum</name>
    <dbReference type="NCBI Taxonomy" id="536"/>
    <lineage>
        <taxon>Bacteria</taxon>
        <taxon>Pseudomonadati</taxon>
        <taxon>Pseudomonadota</taxon>
        <taxon>Betaproteobacteria</taxon>
        <taxon>Neisseriales</taxon>
        <taxon>Chromobacteriaceae</taxon>
        <taxon>Chromobacterium</taxon>
    </lineage>
</organism>
<accession>A0A202BDA5</accession>
<name>A0A202BDA5_CHRVL</name>
<keyword evidence="4" id="KW-1185">Reference proteome</keyword>
<sequence length="148" mass="16063">MRPHALLLPLALCSASLAAAPLPSYEFATQHEQPKPRVQMKAKAAPLNVEPRIRLENLERPLIEVKPAPPYADARGSPRFADSFSISKSLSESGPVQLQPRNSGFSPHPAQPGLLPSLQPGMAPPGADGKQRAIPMQLLPPLPYQRMR</sequence>
<comment type="caution">
    <text evidence="3">The sequence shown here is derived from an EMBL/GenBank/DDBJ whole genome shotgun (WGS) entry which is preliminary data.</text>
</comment>